<feature type="compositionally biased region" description="Acidic residues" evidence="1">
    <location>
        <begin position="41"/>
        <end position="52"/>
    </location>
</feature>
<proteinExistence type="predicted"/>
<keyword evidence="3" id="KW-1185">Reference proteome</keyword>
<protein>
    <submittedName>
        <fullName evidence="2">Uncharacterized protein</fullName>
    </submittedName>
</protein>
<feature type="compositionally biased region" description="Polar residues" evidence="1">
    <location>
        <begin position="1"/>
        <end position="25"/>
    </location>
</feature>
<evidence type="ECO:0000313" key="2">
    <source>
        <dbReference type="EMBL" id="CAG8977851.1"/>
    </source>
</evidence>
<evidence type="ECO:0000256" key="1">
    <source>
        <dbReference type="SAM" id="MobiDB-lite"/>
    </source>
</evidence>
<feature type="region of interest" description="Disordered" evidence="1">
    <location>
        <begin position="1"/>
        <end position="62"/>
    </location>
</feature>
<organism evidence="2 3">
    <name type="scientific">Hymenoscyphus albidus</name>
    <dbReference type="NCBI Taxonomy" id="595503"/>
    <lineage>
        <taxon>Eukaryota</taxon>
        <taxon>Fungi</taxon>
        <taxon>Dikarya</taxon>
        <taxon>Ascomycota</taxon>
        <taxon>Pezizomycotina</taxon>
        <taxon>Leotiomycetes</taxon>
        <taxon>Helotiales</taxon>
        <taxon>Helotiaceae</taxon>
        <taxon>Hymenoscyphus</taxon>
    </lineage>
</organism>
<name>A0A9N9Q8H6_9HELO</name>
<comment type="caution">
    <text evidence="2">The sequence shown here is derived from an EMBL/GenBank/DDBJ whole genome shotgun (WGS) entry which is preliminary data.</text>
</comment>
<dbReference type="EMBL" id="CAJVRM010000237">
    <property type="protein sequence ID" value="CAG8977851.1"/>
    <property type="molecule type" value="Genomic_DNA"/>
</dbReference>
<gene>
    <name evidence="2" type="ORF">HYALB_00011657</name>
</gene>
<dbReference type="Proteomes" id="UP000701801">
    <property type="component" value="Unassembled WGS sequence"/>
</dbReference>
<dbReference type="AlphaFoldDB" id="A0A9N9Q8H6"/>
<sequence>MLSLHSQQEMMLRVSSETIPESTIAPTVETRRFTWTGSSDGSDDENDLESSESSDQMGESLEEDMALERTRAMFRAQEEEDARRHTLGPWTLEEAEDGVIVSLFMDSEDEDSEDEANWVHGDWFGTESWLGRGRGRGRHADY</sequence>
<accession>A0A9N9Q8H6</accession>
<evidence type="ECO:0000313" key="3">
    <source>
        <dbReference type="Proteomes" id="UP000701801"/>
    </source>
</evidence>
<reference evidence="2" key="1">
    <citation type="submission" date="2021-07" db="EMBL/GenBank/DDBJ databases">
        <authorList>
            <person name="Durling M."/>
        </authorList>
    </citation>
    <scope>NUCLEOTIDE SEQUENCE</scope>
</reference>